<keyword evidence="4" id="KW-0521">NADP</keyword>
<dbReference type="GO" id="GO:0070189">
    <property type="term" value="P:kynurenine metabolic process"/>
    <property type="evidence" value="ECO:0007669"/>
    <property type="project" value="TreeGrafter"/>
</dbReference>
<sequence>MPATRNLAAASAPLVLLVWAACYVPEAGAILPVRSRSVVPSPAALARGSGATPPATRSSPLFSSSSSDNASSAGRRRRPRAVVVGGGPVGLASALVLSNPPHSYDVAVYESTMSGDASTMSYDPTKAFLYNVNERGMMLTRSLPSVQSKLVERGVAMGGGSEILIVPGDQNEPLPETRPIFAGGAKGSSSGGGGEGEDEDEKAKSYWIPRHDMVKLLYESVLEHNAGVDEGTGTKDNGRGRIEYSAGMECMGVRPVKADGDDGDEVVEVKLRDTSTGETQTVTGELVIGADGWKSAVRECLLNGKQNFHHWPGFNHRRFKVKQWISPASGLKFKVLQFPPKFKIPNADGLPPKTTKSTDFHAIRSIYTGPLKYVSFGQLPMKDNEAVRPTNVITRPNHEIWGLRTGEEVREWFQRAFPRLPFGKGDSTLVPPEEWERFATSNGTTFPPCQRSPGLAAYCGGPEGGTCGVALVGDSVHAFPPDIGQGINSGLMDVVWLDRALRGVDLITGEKREGSAAPSNLGEALSKYQKERGPEVKALVKYSRFGSPYQYNQPLRLDRLGKTVWTMNVALRLLLNKITFGAFPSAAILMAQGADLTFRQLMRRADIATAGLLSMAIFGMWSALRHLQVVGRLVQVVKGTVGM</sequence>
<dbReference type="PANTHER" id="PTHR46028:SF2">
    <property type="entry name" value="KYNURENINE 3-MONOOXYGENASE"/>
    <property type="match status" value="1"/>
</dbReference>
<evidence type="ECO:0000256" key="7">
    <source>
        <dbReference type="SAM" id="MobiDB-lite"/>
    </source>
</evidence>
<evidence type="ECO:0000256" key="3">
    <source>
        <dbReference type="ARBA" id="ARBA00022827"/>
    </source>
</evidence>
<feature type="signal peptide" evidence="8">
    <location>
        <begin position="1"/>
        <end position="29"/>
    </location>
</feature>
<dbReference type="InterPro" id="IPR036188">
    <property type="entry name" value="FAD/NAD-bd_sf"/>
</dbReference>
<feature type="domain" description="FAD-binding" evidence="9">
    <location>
        <begin position="264"/>
        <end position="329"/>
    </location>
</feature>
<dbReference type="SUPFAM" id="SSF51905">
    <property type="entry name" value="FAD/NAD(P)-binding domain"/>
    <property type="match status" value="1"/>
</dbReference>
<dbReference type="EMBL" id="HBKQ01048226">
    <property type="protein sequence ID" value="CAE2273150.1"/>
    <property type="molecule type" value="Transcribed_RNA"/>
</dbReference>
<feature type="domain" description="FAD-binding" evidence="9">
    <location>
        <begin position="469"/>
        <end position="540"/>
    </location>
</feature>
<keyword evidence="6" id="KW-0503">Monooxygenase</keyword>
<reference evidence="10" key="1">
    <citation type="submission" date="2021-01" db="EMBL/GenBank/DDBJ databases">
        <authorList>
            <person name="Corre E."/>
            <person name="Pelletier E."/>
            <person name="Niang G."/>
            <person name="Scheremetjew M."/>
            <person name="Finn R."/>
            <person name="Kale V."/>
            <person name="Holt S."/>
            <person name="Cochrane G."/>
            <person name="Meng A."/>
            <person name="Brown T."/>
            <person name="Cohen L."/>
        </authorList>
    </citation>
    <scope>NUCLEOTIDE SEQUENCE</scope>
    <source>
        <strain evidence="10">Isolate 1302-5</strain>
    </source>
</reference>
<keyword evidence="2" id="KW-0285">Flavoprotein</keyword>
<protein>
    <recommendedName>
        <fullName evidence="9">FAD-binding domain-containing protein</fullName>
    </recommendedName>
</protein>
<dbReference type="PROSITE" id="PS51257">
    <property type="entry name" value="PROKAR_LIPOPROTEIN"/>
    <property type="match status" value="1"/>
</dbReference>
<feature type="compositionally biased region" description="Low complexity" evidence="7">
    <location>
        <begin position="55"/>
        <end position="73"/>
    </location>
</feature>
<dbReference type="PRINTS" id="PR00420">
    <property type="entry name" value="RNGMNOXGNASE"/>
</dbReference>
<keyword evidence="8" id="KW-0732">Signal</keyword>
<organism evidence="10">
    <name type="scientific">Odontella aurita</name>
    <dbReference type="NCBI Taxonomy" id="265563"/>
    <lineage>
        <taxon>Eukaryota</taxon>
        <taxon>Sar</taxon>
        <taxon>Stramenopiles</taxon>
        <taxon>Ochrophyta</taxon>
        <taxon>Bacillariophyta</taxon>
        <taxon>Mediophyceae</taxon>
        <taxon>Biddulphiophycidae</taxon>
        <taxon>Eupodiscales</taxon>
        <taxon>Odontellaceae</taxon>
        <taxon>Odontella</taxon>
    </lineage>
</organism>
<dbReference type="Gene3D" id="3.50.50.60">
    <property type="entry name" value="FAD/NAD(P)-binding domain"/>
    <property type="match status" value="1"/>
</dbReference>
<accession>A0A7S4JSQ4</accession>
<dbReference type="AlphaFoldDB" id="A0A7S4JSQ4"/>
<evidence type="ECO:0000256" key="8">
    <source>
        <dbReference type="SAM" id="SignalP"/>
    </source>
</evidence>
<dbReference type="InterPro" id="IPR002938">
    <property type="entry name" value="FAD-bd"/>
</dbReference>
<keyword evidence="5" id="KW-0560">Oxidoreductase</keyword>
<feature type="compositionally biased region" description="Gly residues" evidence="7">
    <location>
        <begin position="184"/>
        <end position="194"/>
    </location>
</feature>
<evidence type="ECO:0000256" key="4">
    <source>
        <dbReference type="ARBA" id="ARBA00022857"/>
    </source>
</evidence>
<dbReference type="GO" id="GO:0071949">
    <property type="term" value="F:FAD binding"/>
    <property type="evidence" value="ECO:0007669"/>
    <property type="project" value="InterPro"/>
</dbReference>
<feature type="region of interest" description="Disordered" evidence="7">
    <location>
        <begin position="43"/>
        <end position="80"/>
    </location>
</feature>
<proteinExistence type="predicted"/>
<feature type="region of interest" description="Disordered" evidence="7">
    <location>
        <begin position="164"/>
        <end position="201"/>
    </location>
</feature>
<evidence type="ECO:0000259" key="9">
    <source>
        <dbReference type="Pfam" id="PF01494"/>
    </source>
</evidence>
<evidence type="ECO:0000256" key="6">
    <source>
        <dbReference type="ARBA" id="ARBA00023033"/>
    </source>
</evidence>
<evidence type="ECO:0000256" key="5">
    <source>
        <dbReference type="ARBA" id="ARBA00023002"/>
    </source>
</evidence>
<comment type="cofactor">
    <cofactor evidence="1">
        <name>FAD</name>
        <dbReference type="ChEBI" id="CHEBI:57692"/>
    </cofactor>
</comment>
<feature type="chain" id="PRO_5031092552" description="FAD-binding domain-containing protein" evidence="8">
    <location>
        <begin position="30"/>
        <end position="643"/>
    </location>
</feature>
<dbReference type="PANTHER" id="PTHR46028">
    <property type="entry name" value="KYNURENINE 3-MONOOXYGENASE"/>
    <property type="match status" value="1"/>
</dbReference>
<dbReference type="Pfam" id="PF01494">
    <property type="entry name" value="FAD_binding_3"/>
    <property type="match status" value="2"/>
</dbReference>
<keyword evidence="3" id="KW-0274">FAD</keyword>
<evidence type="ECO:0000256" key="2">
    <source>
        <dbReference type="ARBA" id="ARBA00022630"/>
    </source>
</evidence>
<dbReference type="GO" id="GO:0004502">
    <property type="term" value="F:kynurenine 3-monooxygenase activity"/>
    <property type="evidence" value="ECO:0007669"/>
    <property type="project" value="TreeGrafter"/>
</dbReference>
<gene>
    <name evidence="10" type="ORF">OAUR00152_LOCUS33294</name>
</gene>
<evidence type="ECO:0000256" key="1">
    <source>
        <dbReference type="ARBA" id="ARBA00001974"/>
    </source>
</evidence>
<evidence type="ECO:0000313" key="10">
    <source>
        <dbReference type="EMBL" id="CAE2273150.1"/>
    </source>
</evidence>
<name>A0A7S4JSQ4_9STRA</name>